<protein>
    <submittedName>
        <fullName evidence="2">Uncharacterized protein</fullName>
    </submittedName>
</protein>
<dbReference type="EMBL" id="KN730385">
    <property type="protein sequence ID" value="KIH61126.1"/>
    <property type="molecule type" value="Genomic_DNA"/>
</dbReference>
<sequence length="119" mass="13904">MKYTNFFIRGDGFCWIRHDYIFYGVIIPTTILVVNAILCTGLVVASFIIRDFQLRKLVIQYFTLYSPYTTAWHYAFTAVLGSQGTLLVLAFLYKRKCSLERHYWSLKTVRTISNEKING</sequence>
<proteinExistence type="predicted"/>
<dbReference type="Proteomes" id="UP000054047">
    <property type="component" value="Unassembled WGS sequence"/>
</dbReference>
<keyword evidence="1" id="KW-1133">Transmembrane helix</keyword>
<reference evidence="2 3" key="1">
    <citation type="submission" date="2013-12" db="EMBL/GenBank/DDBJ databases">
        <title>Draft genome of the parsitic nematode Ancylostoma duodenale.</title>
        <authorList>
            <person name="Mitreva M."/>
        </authorList>
    </citation>
    <scope>NUCLEOTIDE SEQUENCE [LARGE SCALE GENOMIC DNA]</scope>
    <source>
        <strain evidence="2 3">Zhejiang</strain>
    </source>
</reference>
<gene>
    <name evidence="2" type="ORF">ANCDUO_08609</name>
</gene>
<organism evidence="2 3">
    <name type="scientific">Ancylostoma duodenale</name>
    <dbReference type="NCBI Taxonomy" id="51022"/>
    <lineage>
        <taxon>Eukaryota</taxon>
        <taxon>Metazoa</taxon>
        <taxon>Ecdysozoa</taxon>
        <taxon>Nematoda</taxon>
        <taxon>Chromadorea</taxon>
        <taxon>Rhabditida</taxon>
        <taxon>Rhabditina</taxon>
        <taxon>Rhabditomorpha</taxon>
        <taxon>Strongyloidea</taxon>
        <taxon>Ancylostomatidae</taxon>
        <taxon>Ancylostomatinae</taxon>
        <taxon>Ancylostoma</taxon>
    </lineage>
</organism>
<dbReference type="OrthoDB" id="5853840at2759"/>
<name>A0A0C2GVG9_9BILA</name>
<evidence type="ECO:0000256" key="1">
    <source>
        <dbReference type="SAM" id="Phobius"/>
    </source>
</evidence>
<feature type="transmembrane region" description="Helical" evidence="1">
    <location>
        <begin position="71"/>
        <end position="93"/>
    </location>
</feature>
<evidence type="ECO:0000313" key="3">
    <source>
        <dbReference type="Proteomes" id="UP000054047"/>
    </source>
</evidence>
<keyword evidence="1" id="KW-0472">Membrane</keyword>
<accession>A0A0C2GVG9</accession>
<feature type="transmembrane region" description="Helical" evidence="1">
    <location>
        <begin position="20"/>
        <end position="49"/>
    </location>
</feature>
<keyword evidence="1" id="KW-0812">Transmembrane</keyword>
<evidence type="ECO:0000313" key="2">
    <source>
        <dbReference type="EMBL" id="KIH61126.1"/>
    </source>
</evidence>
<keyword evidence="3" id="KW-1185">Reference proteome</keyword>
<dbReference type="AlphaFoldDB" id="A0A0C2GVG9"/>